<evidence type="ECO:0000256" key="4">
    <source>
        <dbReference type="ARBA" id="ARBA00022694"/>
    </source>
</evidence>
<sequence length="435" mass="47892">MSHPLSTRLAAALVQAPTAPLCVAYSGGPDSTALLHALAQLPAARGRGLRALHVDHGLHADSAAWAEHCRRFCAGLDLACEVVRAQVETHRGEGLEAAARHARYAAFAAHLHQGEILLLAHHRDDQAETVLLKLLRGAGPEGLGGMREHRPLGRGELWRPLLNDVARAQLRDYIAMHQLRCIEDPSNADTRPARNRLRHEILPRLAAHWPQAVDSILHSATLSRAAAGALRTQWLAAFATLHDDTDGSLDATSWLALAPALREPLLDHWLHARGLTAPTTAQRAQIERQCMTRPDRSPCIRWADTELHIWKRRLWARALPSPVDPAWQEAGWRGEPLALPGGGGLALRDATARLSVPLTVRLRRGGERIKPAGDAHTRELRDLFQQVALPPWQRTACPLLYEDGQLVAVADRWASTRGRQLFESAGSQPRWRPGP</sequence>
<comment type="subcellular location">
    <subcellularLocation>
        <location evidence="1 8">Cytoplasm</location>
    </subcellularLocation>
</comment>
<dbReference type="InterPro" id="IPR012796">
    <property type="entry name" value="Lysidine-tRNA-synth_C"/>
</dbReference>
<evidence type="ECO:0000256" key="5">
    <source>
        <dbReference type="ARBA" id="ARBA00022741"/>
    </source>
</evidence>
<keyword evidence="5 8" id="KW-0547">Nucleotide-binding</keyword>
<dbReference type="Gene3D" id="1.20.59.20">
    <property type="match status" value="1"/>
</dbReference>
<evidence type="ECO:0000256" key="3">
    <source>
        <dbReference type="ARBA" id="ARBA00022598"/>
    </source>
</evidence>
<evidence type="ECO:0000256" key="2">
    <source>
        <dbReference type="ARBA" id="ARBA00022490"/>
    </source>
</evidence>
<gene>
    <name evidence="8 10" type="primary">tilS</name>
    <name evidence="10" type="ORF">ABQJ54_18610</name>
</gene>
<evidence type="ECO:0000256" key="1">
    <source>
        <dbReference type="ARBA" id="ARBA00004496"/>
    </source>
</evidence>
<dbReference type="Proteomes" id="UP001556220">
    <property type="component" value="Unassembled WGS sequence"/>
</dbReference>
<dbReference type="InterPro" id="IPR012795">
    <property type="entry name" value="tRNA_Ile_lys_synt_N"/>
</dbReference>
<dbReference type="EC" id="6.3.4.19" evidence="8"/>
<dbReference type="CDD" id="cd01992">
    <property type="entry name" value="TilS_N"/>
    <property type="match status" value="1"/>
</dbReference>
<dbReference type="SMART" id="SM00977">
    <property type="entry name" value="TilS_C"/>
    <property type="match status" value="1"/>
</dbReference>
<keyword evidence="4 8" id="KW-0819">tRNA processing</keyword>
<dbReference type="NCBIfam" id="TIGR02432">
    <property type="entry name" value="lysidine_TilS_N"/>
    <property type="match status" value="1"/>
</dbReference>
<evidence type="ECO:0000256" key="6">
    <source>
        <dbReference type="ARBA" id="ARBA00022840"/>
    </source>
</evidence>
<dbReference type="RefSeq" id="WP_367855829.1">
    <property type="nucleotide sequence ID" value="NZ_JBFOHK010000006.1"/>
</dbReference>
<evidence type="ECO:0000256" key="7">
    <source>
        <dbReference type="ARBA" id="ARBA00048539"/>
    </source>
</evidence>
<comment type="catalytic activity">
    <reaction evidence="7 8">
        <text>cytidine(34) in tRNA(Ile2) + L-lysine + ATP = lysidine(34) in tRNA(Ile2) + AMP + diphosphate + H(+)</text>
        <dbReference type="Rhea" id="RHEA:43744"/>
        <dbReference type="Rhea" id="RHEA-COMP:10625"/>
        <dbReference type="Rhea" id="RHEA-COMP:10670"/>
        <dbReference type="ChEBI" id="CHEBI:15378"/>
        <dbReference type="ChEBI" id="CHEBI:30616"/>
        <dbReference type="ChEBI" id="CHEBI:32551"/>
        <dbReference type="ChEBI" id="CHEBI:33019"/>
        <dbReference type="ChEBI" id="CHEBI:82748"/>
        <dbReference type="ChEBI" id="CHEBI:83665"/>
        <dbReference type="ChEBI" id="CHEBI:456215"/>
        <dbReference type="EC" id="6.3.4.19"/>
    </reaction>
</comment>
<comment type="function">
    <text evidence="8">Ligates lysine onto the cytidine present at position 34 of the AUA codon-specific tRNA(Ile) that contains the anticodon CAU, in an ATP-dependent manner. Cytidine is converted to lysidine, thus changing the amino acid specificity of the tRNA from methionine to isoleucine.</text>
</comment>
<name>A0ABV3QJB1_9GAMM</name>
<dbReference type="PANTHER" id="PTHR43033:SF1">
    <property type="entry name" value="TRNA(ILE)-LYSIDINE SYNTHASE-RELATED"/>
    <property type="match status" value="1"/>
</dbReference>
<dbReference type="Pfam" id="PF11734">
    <property type="entry name" value="TilS_C"/>
    <property type="match status" value="1"/>
</dbReference>
<feature type="domain" description="Lysidine-tRNA(Ile) synthetase C-terminal" evidence="9">
    <location>
        <begin position="358"/>
        <end position="431"/>
    </location>
</feature>
<keyword evidence="11" id="KW-1185">Reference proteome</keyword>
<feature type="binding site" evidence="8">
    <location>
        <begin position="26"/>
        <end position="31"/>
    </location>
    <ligand>
        <name>ATP</name>
        <dbReference type="ChEBI" id="CHEBI:30616"/>
    </ligand>
</feature>
<evidence type="ECO:0000313" key="10">
    <source>
        <dbReference type="EMBL" id="MEW9573772.1"/>
    </source>
</evidence>
<dbReference type="Pfam" id="PF09179">
    <property type="entry name" value="TilS"/>
    <property type="match status" value="1"/>
</dbReference>
<comment type="similarity">
    <text evidence="8">Belongs to the tRNA(Ile)-lysidine synthase family.</text>
</comment>
<evidence type="ECO:0000313" key="11">
    <source>
        <dbReference type="Proteomes" id="UP001556220"/>
    </source>
</evidence>
<dbReference type="PANTHER" id="PTHR43033">
    <property type="entry name" value="TRNA(ILE)-LYSIDINE SYNTHASE-RELATED"/>
    <property type="match status" value="1"/>
</dbReference>
<dbReference type="InterPro" id="IPR011063">
    <property type="entry name" value="TilS/TtcA_N"/>
</dbReference>
<dbReference type="InterPro" id="IPR015262">
    <property type="entry name" value="tRNA_Ile_lys_synt_subst-bd"/>
</dbReference>
<dbReference type="NCBIfam" id="TIGR02433">
    <property type="entry name" value="lysidine_TilS_C"/>
    <property type="match status" value="1"/>
</dbReference>
<keyword evidence="2 8" id="KW-0963">Cytoplasm</keyword>
<comment type="caution">
    <text evidence="10">The sequence shown here is derived from an EMBL/GenBank/DDBJ whole genome shotgun (WGS) entry which is preliminary data.</text>
</comment>
<dbReference type="EMBL" id="JBFOHK010000006">
    <property type="protein sequence ID" value="MEW9573772.1"/>
    <property type="molecule type" value="Genomic_DNA"/>
</dbReference>
<dbReference type="HAMAP" id="MF_01161">
    <property type="entry name" value="tRNA_Ile_lys_synt"/>
    <property type="match status" value="1"/>
</dbReference>
<keyword evidence="6 8" id="KW-0067">ATP-binding</keyword>
<keyword evidence="3 8" id="KW-0436">Ligase</keyword>
<proteinExistence type="inferred from homology"/>
<dbReference type="InterPro" id="IPR012094">
    <property type="entry name" value="tRNA_Ile_lys_synt"/>
</dbReference>
<dbReference type="SUPFAM" id="SSF52402">
    <property type="entry name" value="Adenine nucleotide alpha hydrolases-like"/>
    <property type="match status" value="1"/>
</dbReference>
<evidence type="ECO:0000256" key="8">
    <source>
        <dbReference type="HAMAP-Rule" id="MF_01161"/>
    </source>
</evidence>
<dbReference type="SUPFAM" id="SSF56037">
    <property type="entry name" value="PheT/TilS domain"/>
    <property type="match status" value="1"/>
</dbReference>
<accession>A0ABV3QJB1</accession>
<dbReference type="GO" id="GO:0032267">
    <property type="term" value="F:tRNA(Ile)-lysidine synthase activity"/>
    <property type="evidence" value="ECO:0007669"/>
    <property type="project" value="UniProtKB-EC"/>
</dbReference>
<comment type="domain">
    <text evidence="8">The N-terminal region contains the highly conserved SGGXDS motif, predicted to be a P-loop motif involved in ATP binding.</text>
</comment>
<reference evidence="10 11" key="1">
    <citation type="submission" date="2024-06" db="EMBL/GenBank/DDBJ databases">
        <authorList>
            <person name="Woo H."/>
        </authorList>
    </citation>
    <scope>NUCLEOTIDE SEQUENCE [LARGE SCALE GENOMIC DNA]</scope>
    <source>
        <strain evidence="10 11">Si-c</strain>
    </source>
</reference>
<dbReference type="Pfam" id="PF01171">
    <property type="entry name" value="ATP_bind_3"/>
    <property type="match status" value="1"/>
</dbReference>
<evidence type="ECO:0000259" key="9">
    <source>
        <dbReference type="SMART" id="SM00977"/>
    </source>
</evidence>
<dbReference type="InterPro" id="IPR014729">
    <property type="entry name" value="Rossmann-like_a/b/a_fold"/>
</dbReference>
<dbReference type="Gene3D" id="3.40.50.620">
    <property type="entry name" value="HUPs"/>
    <property type="match status" value="1"/>
</dbReference>
<protein>
    <recommendedName>
        <fullName evidence="8">tRNA(Ile)-lysidine synthase</fullName>
        <ecNumber evidence="8">6.3.4.19</ecNumber>
    </recommendedName>
    <alternativeName>
        <fullName evidence="8">tRNA(Ile)-2-lysyl-cytidine synthase</fullName>
    </alternativeName>
    <alternativeName>
        <fullName evidence="8">tRNA(Ile)-lysidine synthetase</fullName>
    </alternativeName>
</protein>
<organism evidence="10 11">
    <name type="scientific">Rhodanobacter lycopersici</name>
    <dbReference type="NCBI Taxonomy" id="3162487"/>
    <lineage>
        <taxon>Bacteria</taxon>
        <taxon>Pseudomonadati</taxon>
        <taxon>Pseudomonadota</taxon>
        <taxon>Gammaproteobacteria</taxon>
        <taxon>Lysobacterales</taxon>
        <taxon>Rhodanobacteraceae</taxon>
        <taxon>Rhodanobacter</taxon>
    </lineage>
</organism>
<dbReference type="SUPFAM" id="SSF82829">
    <property type="entry name" value="MesJ substrate recognition domain-like"/>
    <property type="match status" value="1"/>
</dbReference>